<dbReference type="AlphaFoldDB" id="C5BI97"/>
<accession>C5BI97</accession>
<dbReference type="HOGENOM" id="CLU_1785960_0_0_6"/>
<evidence type="ECO:0000313" key="2">
    <source>
        <dbReference type="EMBL" id="ACR13317.1"/>
    </source>
</evidence>
<dbReference type="OrthoDB" id="5523420at2"/>
<feature type="region of interest" description="Disordered" evidence="1">
    <location>
        <begin position="125"/>
        <end position="145"/>
    </location>
</feature>
<proteinExistence type="predicted"/>
<dbReference type="RefSeq" id="WP_015819430.1">
    <property type="nucleotide sequence ID" value="NC_012997.1"/>
</dbReference>
<evidence type="ECO:0008006" key="4">
    <source>
        <dbReference type="Google" id="ProtNLM"/>
    </source>
</evidence>
<dbReference type="KEGG" id="ttu:TERTU_4276"/>
<reference evidence="2 3" key="1">
    <citation type="journal article" date="2009" name="PLoS ONE">
        <title>The complete genome of Teredinibacter turnerae T7901: an intracellular endosymbiont of marine wood-boring bivalves (shipworms).</title>
        <authorList>
            <person name="Yang J.C."/>
            <person name="Madupu R."/>
            <person name="Durkin A.S."/>
            <person name="Ekborg N.A."/>
            <person name="Pedamallu C.S."/>
            <person name="Hostetler J.B."/>
            <person name="Radune D."/>
            <person name="Toms B.S."/>
            <person name="Henrissat B."/>
            <person name="Coutinho P.M."/>
            <person name="Schwarz S."/>
            <person name="Field L."/>
            <person name="Trindade-Silva A.E."/>
            <person name="Soares C.A.G."/>
            <person name="Elshahawi S."/>
            <person name="Hanora A."/>
            <person name="Schmidt E.W."/>
            <person name="Haygood M.G."/>
            <person name="Posfai J."/>
            <person name="Benner J."/>
            <person name="Madinger C."/>
            <person name="Nove J."/>
            <person name="Anton B."/>
            <person name="Chaudhary K."/>
            <person name="Foster J."/>
            <person name="Holman A."/>
            <person name="Kumar S."/>
            <person name="Lessard P.A."/>
            <person name="Luyten Y.A."/>
            <person name="Slatko B."/>
            <person name="Wood N."/>
            <person name="Wu B."/>
            <person name="Teplitski M."/>
            <person name="Mougous J.D."/>
            <person name="Ward N."/>
            <person name="Eisen J.A."/>
            <person name="Badger J.H."/>
            <person name="Distel D.L."/>
        </authorList>
    </citation>
    <scope>NUCLEOTIDE SEQUENCE [LARGE SCALE GENOMIC DNA]</scope>
    <source>
        <strain evidence="3">ATCC 39867 / T7901</strain>
    </source>
</reference>
<name>C5BI97_TERTT</name>
<dbReference type="STRING" id="377629.TERTU_4276"/>
<organism evidence="2 3">
    <name type="scientific">Teredinibacter turnerae (strain ATCC 39867 / T7901)</name>
    <dbReference type="NCBI Taxonomy" id="377629"/>
    <lineage>
        <taxon>Bacteria</taxon>
        <taxon>Pseudomonadati</taxon>
        <taxon>Pseudomonadota</taxon>
        <taxon>Gammaproteobacteria</taxon>
        <taxon>Cellvibrionales</taxon>
        <taxon>Cellvibrionaceae</taxon>
        <taxon>Teredinibacter</taxon>
    </lineage>
</organism>
<gene>
    <name evidence="2" type="ordered locus">TERTU_4276</name>
</gene>
<evidence type="ECO:0000256" key="1">
    <source>
        <dbReference type="SAM" id="MobiDB-lite"/>
    </source>
</evidence>
<dbReference type="Proteomes" id="UP000009080">
    <property type="component" value="Chromosome"/>
</dbReference>
<dbReference type="EMBL" id="CP001614">
    <property type="protein sequence ID" value="ACR13317.1"/>
    <property type="molecule type" value="Genomic_DNA"/>
</dbReference>
<keyword evidence="3" id="KW-1185">Reference proteome</keyword>
<evidence type="ECO:0000313" key="3">
    <source>
        <dbReference type="Proteomes" id="UP000009080"/>
    </source>
</evidence>
<sequence length="145" mass="16912">MHFLQTIQEYQDKKRHLADELVETHGDPEDRERVFQALLSEIDFYPGKPEYELEPQSMTPYYGFLSDLHETTEYERIQQLIGQLHGADFAADHWRPFANELREAVYQHLAEEEARFTRMLGSQQGANAPVHANTSQRAHIQQDVA</sequence>
<dbReference type="eggNOG" id="COG5592">
    <property type="taxonomic scope" value="Bacteria"/>
</dbReference>
<protein>
    <recommendedName>
        <fullName evidence="4">Hemerythrin-like domain-containing protein</fullName>
    </recommendedName>
</protein>